<evidence type="ECO:0000256" key="6">
    <source>
        <dbReference type="ARBA" id="ARBA00022840"/>
    </source>
</evidence>
<dbReference type="InterPro" id="IPR011009">
    <property type="entry name" value="Kinase-like_dom_sf"/>
</dbReference>
<comment type="catalytic activity">
    <reaction evidence="7">
        <text>L-threonyl-[protein] + ATP = O-phospho-L-threonyl-[protein] + ADP + H(+)</text>
        <dbReference type="Rhea" id="RHEA:46608"/>
        <dbReference type="Rhea" id="RHEA-COMP:11060"/>
        <dbReference type="Rhea" id="RHEA-COMP:11605"/>
        <dbReference type="ChEBI" id="CHEBI:15378"/>
        <dbReference type="ChEBI" id="CHEBI:30013"/>
        <dbReference type="ChEBI" id="CHEBI:30616"/>
        <dbReference type="ChEBI" id="CHEBI:61977"/>
        <dbReference type="ChEBI" id="CHEBI:456216"/>
        <dbReference type="EC" id="2.7.11.1"/>
    </reaction>
</comment>
<keyword evidence="2" id="KW-0723">Serine/threonine-protein kinase</keyword>
<keyword evidence="5 10" id="KW-0418">Kinase</keyword>
<dbReference type="PANTHER" id="PTHR47634">
    <property type="entry name" value="PROTEIN KINASE DOMAIN-CONTAINING PROTEIN-RELATED"/>
    <property type="match status" value="1"/>
</dbReference>
<dbReference type="HOGENOM" id="CLU_000288_81_1_1"/>
<dbReference type="InterPro" id="IPR000719">
    <property type="entry name" value="Prot_kinase_dom"/>
</dbReference>
<dbReference type="Gene3D" id="1.10.510.10">
    <property type="entry name" value="Transferase(Phosphotransferase) domain 1"/>
    <property type="match status" value="2"/>
</dbReference>
<evidence type="ECO:0000256" key="3">
    <source>
        <dbReference type="ARBA" id="ARBA00022679"/>
    </source>
</evidence>
<evidence type="ECO:0000259" key="9">
    <source>
        <dbReference type="PROSITE" id="PS50011"/>
    </source>
</evidence>
<keyword evidence="4" id="KW-0547">Nucleotide-binding</keyword>
<feature type="domain" description="Protein kinase" evidence="9">
    <location>
        <begin position="65"/>
        <end position="338"/>
    </location>
</feature>
<gene>
    <name evidence="10" type="ORF">H103_03950</name>
</gene>
<evidence type="ECO:0000256" key="1">
    <source>
        <dbReference type="ARBA" id="ARBA00012513"/>
    </source>
</evidence>
<proteinExistence type="predicted"/>
<dbReference type="Pfam" id="PF00069">
    <property type="entry name" value="Pkinase"/>
    <property type="match status" value="1"/>
</dbReference>
<evidence type="ECO:0000256" key="2">
    <source>
        <dbReference type="ARBA" id="ARBA00022527"/>
    </source>
</evidence>
<dbReference type="GO" id="GO:0050684">
    <property type="term" value="P:regulation of mRNA processing"/>
    <property type="evidence" value="ECO:0007669"/>
    <property type="project" value="TreeGrafter"/>
</dbReference>
<name>A0A022W4B4_TRIRU</name>
<evidence type="ECO:0000256" key="8">
    <source>
        <dbReference type="ARBA" id="ARBA00048679"/>
    </source>
</evidence>
<dbReference type="Gene3D" id="3.30.200.20">
    <property type="entry name" value="Phosphorylase Kinase, domain 1"/>
    <property type="match status" value="1"/>
</dbReference>
<comment type="catalytic activity">
    <reaction evidence="8">
        <text>L-seryl-[protein] + ATP = O-phospho-L-seryl-[protein] + ADP + H(+)</text>
        <dbReference type="Rhea" id="RHEA:17989"/>
        <dbReference type="Rhea" id="RHEA-COMP:9863"/>
        <dbReference type="Rhea" id="RHEA-COMP:11604"/>
        <dbReference type="ChEBI" id="CHEBI:15378"/>
        <dbReference type="ChEBI" id="CHEBI:29999"/>
        <dbReference type="ChEBI" id="CHEBI:30616"/>
        <dbReference type="ChEBI" id="CHEBI:83421"/>
        <dbReference type="ChEBI" id="CHEBI:456216"/>
        <dbReference type="EC" id="2.7.11.1"/>
    </reaction>
</comment>
<dbReference type="Proteomes" id="UP000023758">
    <property type="component" value="Unassembled WGS sequence"/>
</dbReference>
<dbReference type="SMART" id="SM00220">
    <property type="entry name" value="S_TKc"/>
    <property type="match status" value="1"/>
</dbReference>
<reference evidence="10" key="1">
    <citation type="submission" date="2014-02" db="EMBL/GenBank/DDBJ databases">
        <title>The Genome Sequence of Trichophyton rubrum (morphotype fischeri) CBS 288.86.</title>
        <authorList>
            <consortium name="The Broad Institute Genomics Platform"/>
            <person name="Cuomo C.A."/>
            <person name="White T.C."/>
            <person name="Graser Y."/>
            <person name="Martinez-Rossi N."/>
            <person name="Heitman J."/>
            <person name="Young S.K."/>
            <person name="Zeng Q."/>
            <person name="Gargeya S."/>
            <person name="Abouelleil A."/>
            <person name="Alvarado L."/>
            <person name="Chapman S.B."/>
            <person name="Gainer-Dewar J."/>
            <person name="Goldberg J."/>
            <person name="Griggs A."/>
            <person name="Gujja S."/>
            <person name="Hansen M."/>
            <person name="Howarth C."/>
            <person name="Imamovic A."/>
            <person name="Larimer J."/>
            <person name="Martinez D."/>
            <person name="Murphy C."/>
            <person name="Pearson M.D."/>
            <person name="Persinoti G."/>
            <person name="Poon T."/>
            <person name="Priest M."/>
            <person name="Roberts A.D."/>
            <person name="Saif S."/>
            <person name="Shea T.D."/>
            <person name="Sykes S.N."/>
            <person name="Wortman J."/>
            <person name="Nusbaum C."/>
            <person name="Birren B."/>
        </authorList>
    </citation>
    <scope>NUCLEOTIDE SEQUENCE [LARGE SCALE GENOMIC DNA]</scope>
    <source>
        <strain evidence="10">CBS 288.86</strain>
    </source>
</reference>
<evidence type="ECO:0000256" key="7">
    <source>
        <dbReference type="ARBA" id="ARBA00047899"/>
    </source>
</evidence>
<dbReference type="EMBL" id="KK207830">
    <property type="protein sequence ID" value="EZF53275.1"/>
    <property type="molecule type" value="Genomic_DNA"/>
</dbReference>
<evidence type="ECO:0000313" key="10">
    <source>
        <dbReference type="EMBL" id="EZF53275.1"/>
    </source>
</evidence>
<evidence type="ECO:0000256" key="4">
    <source>
        <dbReference type="ARBA" id="ARBA00022741"/>
    </source>
</evidence>
<keyword evidence="6" id="KW-0067">ATP-binding</keyword>
<dbReference type="GO" id="GO:0004674">
    <property type="term" value="F:protein serine/threonine kinase activity"/>
    <property type="evidence" value="ECO:0007669"/>
    <property type="project" value="UniProtKB-KW"/>
</dbReference>
<dbReference type="GO" id="GO:0005524">
    <property type="term" value="F:ATP binding"/>
    <property type="evidence" value="ECO:0007669"/>
    <property type="project" value="UniProtKB-KW"/>
</dbReference>
<dbReference type="AlphaFoldDB" id="A0A022W4B4"/>
<evidence type="ECO:0000256" key="5">
    <source>
        <dbReference type="ARBA" id="ARBA00022777"/>
    </source>
</evidence>
<dbReference type="EC" id="2.7.11.1" evidence="1"/>
<dbReference type="GO" id="GO:0000245">
    <property type="term" value="P:spliceosomal complex assembly"/>
    <property type="evidence" value="ECO:0007669"/>
    <property type="project" value="TreeGrafter"/>
</dbReference>
<organism evidence="10">
    <name type="scientific">Trichophyton rubrum CBS 288.86</name>
    <dbReference type="NCBI Taxonomy" id="1215330"/>
    <lineage>
        <taxon>Eukaryota</taxon>
        <taxon>Fungi</taxon>
        <taxon>Dikarya</taxon>
        <taxon>Ascomycota</taxon>
        <taxon>Pezizomycotina</taxon>
        <taxon>Eurotiomycetes</taxon>
        <taxon>Eurotiomycetidae</taxon>
        <taxon>Onygenales</taxon>
        <taxon>Arthrodermataceae</taxon>
        <taxon>Trichophyton</taxon>
    </lineage>
</organism>
<sequence length="338" mass="39407">MNTMRRPLSLVFNPLKLLRQPAWPHPTAIAPKLDLSQPVEEKNSPYYDPLYFYPARLGEVLHNRYQLVNKLGHGSRATVWLAKDLHRWRWLEEKYVAVKINSNHDTRKFSGDSEINILRHISTANPRHIGWHFTRHLLDTFLVQNPTSKKPHACLVFEPLRESLGRYCRRWEDGVMPPEIFRIVLQIILQALDYLHSECHIIHTAVRGDGPVNHDGCIQAEVYRAPEVVLDKGYSYSADIWSLGVMLWDFLEGRTLFQDVDPLHVEEYYDEQHLALITALLGPPPKDLLDKGKRTSMFYKSDGTLQNPSLIPEDFTFQNTICNMSGEWKRRFINFVQR</sequence>
<dbReference type="PROSITE" id="PS50011">
    <property type="entry name" value="PROTEIN_KINASE_DOM"/>
    <property type="match status" value="1"/>
</dbReference>
<protein>
    <recommendedName>
        <fullName evidence="1">non-specific serine/threonine protein kinase</fullName>
        <ecNumber evidence="1">2.7.11.1</ecNumber>
    </recommendedName>
</protein>
<dbReference type="SUPFAM" id="SSF56112">
    <property type="entry name" value="Protein kinase-like (PK-like)"/>
    <property type="match status" value="1"/>
</dbReference>
<keyword evidence="3" id="KW-0808">Transferase</keyword>
<dbReference type="OrthoDB" id="5979581at2759"/>
<dbReference type="PANTHER" id="PTHR47634:SF9">
    <property type="entry name" value="PROTEIN KINASE DOMAIN-CONTAINING PROTEIN-RELATED"/>
    <property type="match status" value="1"/>
</dbReference>
<dbReference type="InterPro" id="IPR051334">
    <property type="entry name" value="SRPK"/>
</dbReference>
<accession>A0A022W4B4</accession>